<sequence length="75" mass="8032">ARAPHGGQGNCHCHGERKMHRAPRQRKSTQSLPAANESRTAPRASEKAHQPLHAAKTPLRPVAKAQASASGPFTH</sequence>
<feature type="region of interest" description="Disordered" evidence="1">
    <location>
        <begin position="1"/>
        <end position="75"/>
    </location>
</feature>
<name>A0ABU5LJY9_9GAMM</name>
<evidence type="ECO:0000313" key="3">
    <source>
        <dbReference type="Proteomes" id="UP001288620"/>
    </source>
</evidence>
<accession>A0ABU5LJY9</accession>
<feature type="compositionally biased region" description="Polar residues" evidence="1">
    <location>
        <begin position="28"/>
        <end position="39"/>
    </location>
</feature>
<proteinExistence type="predicted"/>
<evidence type="ECO:0000313" key="2">
    <source>
        <dbReference type="EMBL" id="MDZ7280026.1"/>
    </source>
</evidence>
<dbReference type="EMBL" id="JAOBTT010000002">
    <property type="protein sequence ID" value="MDZ7280026.1"/>
    <property type="molecule type" value="Genomic_DNA"/>
</dbReference>
<evidence type="ECO:0000256" key="1">
    <source>
        <dbReference type="SAM" id="MobiDB-lite"/>
    </source>
</evidence>
<comment type="caution">
    <text evidence="2">The sequence shown here is derived from an EMBL/GenBank/DDBJ whole genome shotgun (WGS) entry which is preliminary data.</text>
</comment>
<keyword evidence="3" id="KW-1185">Reference proteome</keyword>
<organism evidence="2 3">
    <name type="scientific">Pantoea eucrina</name>
    <dbReference type="NCBI Taxonomy" id="472693"/>
    <lineage>
        <taxon>Bacteria</taxon>
        <taxon>Pseudomonadati</taxon>
        <taxon>Pseudomonadota</taxon>
        <taxon>Gammaproteobacteria</taxon>
        <taxon>Enterobacterales</taxon>
        <taxon>Erwiniaceae</taxon>
        <taxon>Pantoea</taxon>
    </lineage>
</organism>
<gene>
    <name evidence="2" type="ORF">N4G40_17380</name>
</gene>
<reference evidence="3" key="1">
    <citation type="submission" date="2023-07" db="EMBL/GenBank/DDBJ databases">
        <title>Structural and functional analysis of rice phyllospheric bacteria for their antimicrobial properties and defense elicitation against blast disease.</title>
        <authorList>
            <person name="Sahu K.P."/>
            <person name="Asharani P."/>
            <person name="Kumar M."/>
            <person name="Reddy B."/>
            <person name="Kumar A."/>
        </authorList>
    </citation>
    <scope>NUCLEOTIDE SEQUENCE [LARGE SCALE GENOMIC DNA]</scope>
    <source>
        <strain evidence="3">OsEp_Plm_30P10</strain>
    </source>
</reference>
<dbReference type="Proteomes" id="UP001288620">
    <property type="component" value="Unassembled WGS sequence"/>
</dbReference>
<feature type="non-terminal residue" evidence="2">
    <location>
        <position position="1"/>
    </location>
</feature>
<feature type="compositionally biased region" description="Basic residues" evidence="1">
    <location>
        <begin position="15"/>
        <end position="27"/>
    </location>
</feature>
<protein>
    <submittedName>
        <fullName evidence="2">Uncharacterized protein</fullName>
    </submittedName>
</protein>
<dbReference type="RefSeq" id="WP_322543923.1">
    <property type="nucleotide sequence ID" value="NZ_JAOBTT010000002.1"/>
</dbReference>